<organism evidence="2 3">
    <name type="scientific">Haemaphysalis longicornis</name>
    <name type="common">Bush tick</name>
    <dbReference type="NCBI Taxonomy" id="44386"/>
    <lineage>
        <taxon>Eukaryota</taxon>
        <taxon>Metazoa</taxon>
        <taxon>Ecdysozoa</taxon>
        <taxon>Arthropoda</taxon>
        <taxon>Chelicerata</taxon>
        <taxon>Arachnida</taxon>
        <taxon>Acari</taxon>
        <taxon>Parasitiformes</taxon>
        <taxon>Ixodida</taxon>
        <taxon>Ixodoidea</taxon>
        <taxon>Ixodidae</taxon>
        <taxon>Haemaphysalinae</taxon>
        <taxon>Haemaphysalis</taxon>
    </lineage>
</organism>
<dbReference type="VEuPathDB" id="VectorBase:HLOH_042663"/>
<dbReference type="AlphaFoldDB" id="A0A9J6GA13"/>
<name>A0A9J6GA13_HAELO</name>
<proteinExistence type="predicted"/>
<evidence type="ECO:0000256" key="1">
    <source>
        <dbReference type="SAM" id="MobiDB-lite"/>
    </source>
</evidence>
<evidence type="ECO:0000313" key="3">
    <source>
        <dbReference type="Proteomes" id="UP000821853"/>
    </source>
</evidence>
<dbReference type="EMBL" id="JABSTR010000005">
    <property type="protein sequence ID" value="KAH9372189.1"/>
    <property type="molecule type" value="Genomic_DNA"/>
</dbReference>
<protein>
    <submittedName>
        <fullName evidence="2">Uncharacterized protein</fullName>
    </submittedName>
</protein>
<accession>A0A9J6GA13</accession>
<reference evidence="2 3" key="1">
    <citation type="journal article" date="2020" name="Cell">
        <title>Large-Scale Comparative Analyses of Tick Genomes Elucidate Their Genetic Diversity and Vector Capacities.</title>
        <authorList>
            <consortium name="Tick Genome and Microbiome Consortium (TIGMIC)"/>
            <person name="Jia N."/>
            <person name="Wang J."/>
            <person name="Shi W."/>
            <person name="Du L."/>
            <person name="Sun Y."/>
            <person name="Zhan W."/>
            <person name="Jiang J.F."/>
            <person name="Wang Q."/>
            <person name="Zhang B."/>
            <person name="Ji P."/>
            <person name="Bell-Sakyi L."/>
            <person name="Cui X.M."/>
            <person name="Yuan T.T."/>
            <person name="Jiang B.G."/>
            <person name="Yang W.F."/>
            <person name="Lam T.T."/>
            <person name="Chang Q.C."/>
            <person name="Ding S.J."/>
            <person name="Wang X.J."/>
            <person name="Zhu J.G."/>
            <person name="Ruan X.D."/>
            <person name="Zhao L."/>
            <person name="Wei J.T."/>
            <person name="Ye R.Z."/>
            <person name="Que T.C."/>
            <person name="Du C.H."/>
            <person name="Zhou Y.H."/>
            <person name="Cheng J.X."/>
            <person name="Dai P.F."/>
            <person name="Guo W.B."/>
            <person name="Han X.H."/>
            <person name="Huang E.J."/>
            <person name="Li L.F."/>
            <person name="Wei W."/>
            <person name="Gao Y.C."/>
            <person name="Liu J.Z."/>
            <person name="Shao H.Z."/>
            <person name="Wang X."/>
            <person name="Wang C.C."/>
            <person name="Yang T.C."/>
            <person name="Huo Q.B."/>
            <person name="Li W."/>
            <person name="Chen H.Y."/>
            <person name="Chen S.E."/>
            <person name="Zhou L.G."/>
            <person name="Ni X.B."/>
            <person name="Tian J.H."/>
            <person name="Sheng Y."/>
            <person name="Liu T."/>
            <person name="Pan Y.S."/>
            <person name="Xia L.Y."/>
            <person name="Li J."/>
            <person name="Zhao F."/>
            <person name="Cao W.C."/>
        </authorList>
    </citation>
    <scope>NUCLEOTIDE SEQUENCE [LARGE SCALE GENOMIC DNA]</scope>
    <source>
        <strain evidence="2">HaeL-2018</strain>
    </source>
</reference>
<feature type="compositionally biased region" description="Basic residues" evidence="1">
    <location>
        <begin position="33"/>
        <end position="48"/>
    </location>
</feature>
<dbReference type="Proteomes" id="UP000821853">
    <property type="component" value="Chromosome 3"/>
</dbReference>
<gene>
    <name evidence="2" type="ORF">HPB48_015446</name>
</gene>
<dbReference type="InterPro" id="IPR038602">
    <property type="entry name" value="Mite_allergen_7_sf"/>
</dbReference>
<sequence>MSRKRAGPRSQPPNSALAEDRFFPNLLPELRARPPRRRGGNGNRHPKRVVTGVVGNVQRSALLREGCPRAGRVSRLGRRALELEAPLAAPSRMMSEEEPVKPRGNTRGPAGVASYTYKGRLSGIRIQIWKGLGALGGVANALSVVLTSVFEEEIRRAVEDSVRNLFSEKLAELASSIPGTLAALG</sequence>
<dbReference type="Gene3D" id="3.15.10.50">
    <property type="match status" value="1"/>
</dbReference>
<keyword evidence="3" id="KW-1185">Reference proteome</keyword>
<feature type="region of interest" description="Disordered" evidence="1">
    <location>
        <begin position="1"/>
        <end position="48"/>
    </location>
</feature>
<comment type="caution">
    <text evidence="2">The sequence shown here is derived from an EMBL/GenBank/DDBJ whole genome shotgun (WGS) entry which is preliminary data.</text>
</comment>
<evidence type="ECO:0000313" key="2">
    <source>
        <dbReference type="EMBL" id="KAH9372189.1"/>
    </source>
</evidence>